<dbReference type="PANTHER" id="PTHR11060">
    <property type="entry name" value="PROTEIN MEMO1"/>
    <property type="match status" value="1"/>
</dbReference>
<dbReference type="Proteomes" id="UP000315995">
    <property type="component" value="Chromosome"/>
</dbReference>
<dbReference type="NCBIfam" id="TIGR04336">
    <property type="entry name" value="AmmeMemoSam_B"/>
    <property type="match status" value="1"/>
</dbReference>
<dbReference type="CDD" id="cd07361">
    <property type="entry name" value="MEMO_like"/>
    <property type="match status" value="1"/>
</dbReference>
<dbReference type="Gene3D" id="3.40.830.10">
    <property type="entry name" value="LigB-like"/>
    <property type="match status" value="1"/>
</dbReference>
<dbReference type="Pfam" id="PF01875">
    <property type="entry name" value="Memo"/>
    <property type="match status" value="1"/>
</dbReference>
<organism evidence="3 4">
    <name type="scientific">Persicimonas caeni</name>
    <dbReference type="NCBI Taxonomy" id="2292766"/>
    <lineage>
        <taxon>Bacteria</taxon>
        <taxon>Deltaproteobacteria</taxon>
        <taxon>Bradymonadales</taxon>
        <taxon>Bradymonadaceae</taxon>
        <taxon>Persicimonas</taxon>
    </lineage>
</organism>
<gene>
    <name evidence="3" type="primary">amrB</name>
    <name evidence="3" type="ORF">FIV42_05830</name>
</gene>
<proteinExistence type="inferred from homology"/>
<evidence type="ECO:0000313" key="4">
    <source>
        <dbReference type="Proteomes" id="UP000315995"/>
    </source>
</evidence>
<dbReference type="AlphaFoldDB" id="A0A4Y6PPJ2"/>
<dbReference type="InterPro" id="IPR002737">
    <property type="entry name" value="MEMO1_fam"/>
</dbReference>
<dbReference type="HAMAP" id="MF_00055">
    <property type="entry name" value="MEMO1"/>
    <property type="match status" value="1"/>
</dbReference>
<dbReference type="RefSeq" id="WP_141196762.1">
    <property type="nucleotide sequence ID" value="NZ_CP041186.1"/>
</dbReference>
<reference evidence="3 4" key="1">
    <citation type="submission" date="2019-06" db="EMBL/GenBank/DDBJ databases">
        <title>Persicimonas caeni gen. nov., sp. nov., a predatory bacterium isolated from solar saltern.</title>
        <authorList>
            <person name="Wang S."/>
        </authorList>
    </citation>
    <scope>NUCLEOTIDE SEQUENCE [LARGE SCALE GENOMIC DNA]</scope>
    <source>
        <strain evidence="3 4">YN101</strain>
    </source>
</reference>
<accession>A0A5B8Y251</accession>
<evidence type="ECO:0000313" key="3">
    <source>
        <dbReference type="EMBL" id="QDG50266.1"/>
    </source>
</evidence>
<sequence>MTRTRPTAVAGRFYPADRAELEEQVRAHLSRGDTQKPAPRAVIAPHAGYVYSGDVAGRAFAPIESAADTIRRVVLVGPSHYVGFDGLAISSADAFETPLGEVPVDTELRRQLVDAGLAQVLDEPHTREHSLETHLPFLQGVLGSFELLPVAVGRATGAQVADLLEEVWDDDETFISVSSDLSHFHPYDEARDIDRRTCQAIEELRPDDLSHGDACGRIGIQGLLEVAKRRGLRVETLDLRNSGDTAGPKNEVVGYGAWAVYA</sequence>
<accession>A0A4Y6PPJ2</accession>
<evidence type="ECO:0000256" key="2">
    <source>
        <dbReference type="HAMAP-Rule" id="MF_00055"/>
    </source>
</evidence>
<dbReference type="EMBL" id="CP041186">
    <property type="protein sequence ID" value="QDG50266.1"/>
    <property type="molecule type" value="Genomic_DNA"/>
</dbReference>
<dbReference type="SUPFAM" id="SSF53213">
    <property type="entry name" value="LigB-like"/>
    <property type="match status" value="1"/>
</dbReference>
<comment type="similarity">
    <text evidence="1 2">Belongs to the MEMO1 family.</text>
</comment>
<keyword evidence="4" id="KW-1185">Reference proteome</keyword>
<name>A0A4Y6PPJ2_PERCE</name>
<protein>
    <recommendedName>
        <fullName evidence="2">MEMO1 family protein FIV42_05830</fullName>
    </recommendedName>
</protein>
<dbReference type="OrthoDB" id="9785549at2"/>
<evidence type="ECO:0000256" key="1">
    <source>
        <dbReference type="ARBA" id="ARBA00006315"/>
    </source>
</evidence>
<dbReference type="PANTHER" id="PTHR11060:SF0">
    <property type="entry name" value="PROTEIN MEMO1"/>
    <property type="match status" value="1"/>
</dbReference>